<accession>A0A7C3VUA0</accession>
<protein>
    <submittedName>
        <fullName evidence="4">Porin</fullName>
    </submittedName>
</protein>
<dbReference type="InterPro" id="IPR047684">
    <property type="entry name" value="Por_som-like"/>
</dbReference>
<dbReference type="GO" id="GO:0008643">
    <property type="term" value="P:carbohydrate transport"/>
    <property type="evidence" value="ECO:0007669"/>
    <property type="project" value="InterPro"/>
</dbReference>
<dbReference type="PROSITE" id="PS51272">
    <property type="entry name" value="SLH"/>
    <property type="match status" value="1"/>
</dbReference>
<dbReference type="PANTHER" id="PTHR43308">
    <property type="entry name" value="OUTER MEMBRANE PROTEIN ALPHA-RELATED"/>
    <property type="match status" value="1"/>
</dbReference>
<keyword evidence="2" id="KW-0175">Coiled coil</keyword>
<gene>
    <name evidence="4" type="ORF">ENR15_15980</name>
</gene>
<feature type="coiled-coil region" evidence="2">
    <location>
        <begin position="162"/>
        <end position="189"/>
    </location>
</feature>
<dbReference type="GO" id="GO:0016020">
    <property type="term" value="C:membrane"/>
    <property type="evidence" value="ECO:0007669"/>
    <property type="project" value="InterPro"/>
</dbReference>
<evidence type="ECO:0000256" key="2">
    <source>
        <dbReference type="SAM" id="Coils"/>
    </source>
</evidence>
<dbReference type="Pfam" id="PF04966">
    <property type="entry name" value="OprB"/>
    <property type="match status" value="1"/>
</dbReference>
<keyword evidence="1" id="KW-0732">Signal</keyword>
<evidence type="ECO:0000313" key="4">
    <source>
        <dbReference type="EMBL" id="HGG02095.1"/>
    </source>
</evidence>
<dbReference type="AlphaFoldDB" id="A0A7C3VUA0"/>
<dbReference type="GO" id="GO:0015288">
    <property type="term" value="F:porin activity"/>
    <property type="evidence" value="ECO:0007669"/>
    <property type="project" value="InterPro"/>
</dbReference>
<dbReference type="PANTHER" id="PTHR43308:SF1">
    <property type="entry name" value="OUTER MEMBRANE PROTEIN ALPHA"/>
    <property type="match status" value="1"/>
</dbReference>
<reference evidence="4" key="1">
    <citation type="journal article" date="2020" name="mSystems">
        <title>Genome- and Community-Level Interaction Insights into Carbon Utilization and Element Cycling Functions of Hydrothermarchaeota in Hydrothermal Sediment.</title>
        <authorList>
            <person name="Zhou Z."/>
            <person name="Liu Y."/>
            <person name="Xu W."/>
            <person name="Pan J."/>
            <person name="Luo Z.H."/>
            <person name="Li M."/>
        </authorList>
    </citation>
    <scope>NUCLEOTIDE SEQUENCE [LARGE SCALE GENOMIC DNA]</scope>
    <source>
        <strain evidence="4">SpSt-374</strain>
    </source>
</reference>
<sequence length="562" mass="59210">MSKVFWNYLLLSPALLGASLVVSSSANALGAAQVANGLEPAASEALVAQAVPGASDRNVLQQLNQYSREGSANTSAGQVTSVSQLSDVRPTDWAFQALQSLVERYGCIAGYPDGTFRGNRAMTRYEFAAGLNACLEVVQDLIAQAVEGGLSREELRAIERLQQEFAAELATLRGRVNELEVRTAELEANQFSTTTKLQGEAIMALYAADGGSAVNSDVNGEFAFGTRTRLAFNTSFTGNDLLYTRLAVNNIPSFAPNNTFTPEGDLQFNAGLDAEGDSTFRLDSLLYSTPLGSNTEVIFVAAGSIANDVADTINPLDGDGGSGALSRFGTRAPIYHLLNDGAGIGLRHNAGGAEISLAYLAGNGNLGRFASSPTGGSGLFDGPYSALAQVVLKPVDGLKLGLTYVNAYNKDGLTGSIFATPVSSIGFTTISNAYGVQFGYQSEDMPIKIGGWAGYTNSRVLDEGLKGDLGSWNWALTLGVDAGPPGSQLGLVVGMEPKVSKSDANVAGLENTDTSLHIEGFYEYRLSENIAITPGFVWLTAPDHFSNNDDLVIGTLRTTFNF</sequence>
<comment type="caution">
    <text evidence="4">The sequence shown here is derived from an EMBL/GenBank/DDBJ whole genome shotgun (WGS) entry which is preliminary data.</text>
</comment>
<proteinExistence type="inferred from homology"/>
<evidence type="ECO:0000259" key="3">
    <source>
        <dbReference type="PROSITE" id="PS51272"/>
    </source>
</evidence>
<dbReference type="EMBL" id="DSPX01000164">
    <property type="protein sequence ID" value="HGG02095.1"/>
    <property type="molecule type" value="Genomic_DNA"/>
</dbReference>
<organism evidence="4">
    <name type="scientific">Planktothricoides sp. SpSt-374</name>
    <dbReference type="NCBI Taxonomy" id="2282167"/>
    <lineage>
        <taxon>Bacteria</taxon>
        <taxon>Bacillati</taxon>
        <taxon>Cyanobacteriota</taxon>
        <taxon>Cyanophyceae</taxon>
        <taxon>Oscillatoriophycideae</taxon>
        <taxon>Oscillatoriales</taxon>
        <taxon>Oscillatoriaceae</taxon>
        <taxon>Planktothricoides</taxon>
    </lineage>
</organism>
<name>A0A7C3VUA0_9CYAN</name>
<feature type="domain" description="SLH" evidence="3">
    <location>
        <begin position="81"/>
        <end position="145"/>
    </location>
</feature>
<feature type="chain" id="PRO_5028519340" evidence="1">
    <location>
        <begin position="29"/>
        <end position="562"/>
    </location>
</feature>
<evidence type="ECO:0000256" key="1">
    <source>
        <dbReference type="RuleBase" id="RU363072"/>
    </source>
</evidence>
<comment type="similarity">
    <text evidence="1">Belongs to the OprB family.</text>
</comment>
<dbReference type="Pfam" id="PF00395">
    <property type="entry name" value="SLH"/>
    <property type="match status" value="1"/>
</dbReference>
<dbReference type="NCBIfam" id="NF033921">
    <property type="entry name" value="por_somb"/>
    <property type="match status" value="1"/>
</dbReference>
<dbReference type="InterPro" id="IPR007049">
    <property type="entry name" value="Carb-sel_porin_OprB"/>
</dbReference>
<dbReference type="InterPro" id="IPR051465">
    <property type="entry name" value="Cell_Envelope_Struct_Comp"/>
</dbReference>
<feature type="signal peptide" evidence="1">
    <location>
        <begin position="1"/>
        <end position="28"/>
    </location>
</feature>
<dbReference type="InterPro" id="IPR001119">
    <property type="entry name" value="SLH_dom"/>
</dbReference>